<dbReference type="EMBL" id="SRPO01000023">
    <property type="protein sequence ID" value="KAG5947707.1"/>
    <property type="molecule type" value="Genomic_DNA"/>
</dbReference>
<dbReference type="Proteomes" id="UP000706124">
    <property type="component" value="Unassembled WGS sequence"/>
</dbReference>
<keyword evidence="3" id="KW-1185">Reference proteome</keyword>
<protein>
    <submittedName>
        <fullName evidence="2">Uncharacterized protein</fullName>
    </submittedName>
</protein>
<name>A0A9P7MHW0_9HYPO</name>
<evidence type="ECO:0000313" key="3">
    <source>
        <dbReference type="Proteomes" id="UP000706124"/>
    </source>
</evidence>
<evidence type="ECO:0000256" key="1">
    <source>
        <dbReference type="SAM" id="MobiDB-lite"/>
    </source>
</evidence>
<accession>A0A9P7MHW0</accession>
<comment type="caution">
    <text evidence="2">The sequence shown here is derived from an EMBL/GenBank/DDBJ whole genome shotgun (WGS) entry which is preliminary data.</text>
</comment>
<organism evidence="2 3">
    <name type="scientific">Claviceps pazoutovae</name>
    <dbReference type="NCBI Taxonomy" id="1649127"/>
    <lineage>
        <taxon>Eukaryota</taxon>
        <taxon>Fungi</taxon>
        <taxon>Dikarya</taxon>
        <taxon>Ascomycota</taxon>
        <taxon>Pezizomycotina</taxon>
        <taxon>Sordariomycetes</taxon>
        <taxon>Hypocreomycetidae</taxon>
        <taxon>Hypocreales</taxon>
        <taxon>Clavicipitaceae</taxon>
        <taxon>Claviceps</taxon>
    </lineage>
</organism>
<dbReference type="AlphaFoldDB" id="A0A9P7MHW0"/>
<dbReference type="OrthoDB" id="4959020at2759"/>
<feature type="region of interest" description="Disordered" evidence="1">
    <location>
        <begin position="196"/>
        <end position="227"/>
    </location>
</feature>
<sequence>MQRRTDELQFISYKNCNYYFFHRRSSSYKILNTLSTTSSTTHASTTTSESATKASPAAYTLITPSLPPSYVVPDLEEYGYGNLPPAYGFSKAASDVPSSTASRSVTPSRFSITSSARLSRTTSEPAVYGSSTSMTTMTQMTRLASLQVDSDPSDDSVENADVVKVTLISSIAGEYHTTVVTIQQAGAAASTDAPSRLALSDASNEGSSENESSFADPNAESGEDTAFGTEAPMPAVFVAAGVNSRPNEFAMILAGFVVSIFYWAL</sequence>
<feature type="compositionally biased region" description="Low complexity" evidence="1">
    <location>
        <begin position="203"/>
        <end position="213"/>
    </location>
</feature>
<proteinExistence type="predicted"/>
<evidence type="ECO:0000313" key="2">
    <source>
        <dbReference type="EMBL" id="KAG5947707.1"/>
    </source>
</evidence>
<gene>
    <name evidence="2" type="ORF">E4U60_002793</name>
</gene>
<reference evidence="2 3" key="1">
    <citation type="journal article" date="2020" name="bioRxiv">
        <title>Whole genome comparisons of ergot fungi reveals the divergence and evolution of species within the genus Claviceps are the result of varying mechanisms driving genome evolution and host range expansion.</title>
        <authorList>
            <person name="Wyka S.A."/>
            <person name="Mondo S.J."/>
            <person name="Liu M."/>
            <person name="Dettman J."/>
            <person name="Nalam V."/>
            <person name="Broders K.D."/>
        </authorList>
    </citation>
    <scope>NUCLEOTIDE SEQUENCE [LARGE SCALE GENOMIC DNA]</scope>
    <source>
        <strain evidence="2 3">CCC 1485</strain>
    </source>
</reference>